<reference evidence="5" key="1">
    <citation type="submission" date="2016-06" db="UniProtKB">
        <authorList>
            <consortium name="WormBaseParasite"/>
        </authorList>
    </citation>
    <scope>IDENTIFICATION</scope>
</reference>
<keyword evidence="4" id="KW-1185">Reference proteome</keyword>
<dbReference type="AlphaFoldDB" id="A0A183ARH7"/>
<evidence type="ECO:0000259" key="2">
    <source>
        <dbReference type="PROSITE" id="PS50888"/>
    </source>
</evidence>
<dbReference type="GO" id="GO:0000981">
    <property type="term" value="F:DNA-binding transcription factor activity, RNA polymerase II-specific"/>
    <property type="evidence" value="ECO:0007669"/>
    <property type="project" value="TreeGrafter"/>
</dbReference>
<dbReference type="GO" id="GO:0046983">
    <property type="term" value="F:protein dimerization activity"/>
    <property type="evidence" value="ECO:0007669"/>
    <property type="project" value="InterPro"/>
</dbReference>
<evidence type="ECO:0000313" key="5">
    <source>
        <dbReference type="WBParaSite" id="ECPE_0000959201-mRNA-1"/>
    </source>
</evidence>
<dbReference type="GO" id="GO:0000977">
    <property type="term" value="F:RNA polymerase II transcription regulatory region sequence-specific DNA binding"/>
    <property type="evidence" value="ECO:0007669"/>
    <property type="project" value="TreeGrafter"/>
</dbReference>
<dbReference type="Proteomes" id="UP000272942">
    <property type="component" value="Unassembled WGS sequence"/>
</dbReference>
<dbReference type="GO" id="GO:0032502">
    <property type="term" value="P:developmental process"/>
    <property type="evidence" value="ECO:0007669"/>
    <property type="project" value="TreeGrafter"/>
</dbReference>
<dbReference type="EMBL" id="UZAN01047605">
    <property type="protein sequence ID" value="VDP85582.1"/>
    <property type="molecule type" value="Genomic_DNA"/>
</dbReference>
<dbReference type="InterPro" id="IPR050283">
    <property type="entry name" value="E-box_TF_Regulators"/>
</dbReference>
<dbReference type="WBParaSite" id="ECPE_0000959201-mRNA-1">
    <property type="protein sequence ID" value="ECPE_0000959201-mRNA-1"/>
    <property type="gene ID" value="ECPE_0000959201"/>
</dbReference>
<evidence type="ECO:0000313" key="4">
    <source>
        <dbReference type="Proteomes" id="UP000272942"/>
    </source>
</evidence>
<gene>
    <name evidence="3" type="ORF">ECPE_LOCUS9562</name>
</gene>
<evidence type="ECO:0000256" key="1">
    <source>
        <dbReference type="SAM" id="MobiDB-lite"/>
    </source>
</evidence>
<proteinExistence type="predicted"/>
<sequence length="166" mass="19206">MLWNLLDQENYPIQTEWSSMCTVPKLHYGGVYTPYNPFESDSNTGQDPVQREARSDTPNDQTTYTCNTNWSALPGSNEDRYTCRERRRRKRASAQYRRAHAARERLRVEAFNKAFGQLRTLLPTGQGTGNDTQSDRRLSKLQILRLCSAYIFNLTQLLYGTAEQTK</sequence>
<dbReference type="SUPFAM" id="SSF47459">
    <property type="entry name" value="HLH, helix-loop-helix DNA-binding domain"/>
    <property type="match status" value="1"/>
</dbReference>
<dbReference type="SMART" id="SM00353">
    <property type="entry name" value="HLH"/>
    <property type="match status" value="1"/>
</dbReference>
<protein>
    <submittedName>
        <fullName evidence="5">BHLH domain-containing protein</fullName>
    </submittedName>
</protein>
<evidence type="ECO:0000313" key="3">
    <source>
        <dbReference type="EMBL" id="VDP85582.1"/>
    </source>
</evidence>
<dbReference type="InterPro" id="IPR011598">
    <property type="entry name" value="bHLH_dom"/>
</dbReference>
<name>A0A183ARH7_9TREM</name>
<dbReference type="InterPro" id="IPR036638">
    <property type="entry name" value="HLH_DNA-bd_sf"/>
</dbReference>
<feature type="domain" description="BHLH" evidence="2">
    <location>
        <begin position="95"/>
        <end position="154"/>
    </location>
</feature>
<dbReference type="PANTHER" id="PTHR23349">
    <property type="entry name" value="BASIC HELIX-LOOP-HELIX TRANSCRIPTION FACTOR, TWIST"/>
    <property type="match status" value="1"/>
</dbReference>
<dbReference type="OrthoDB" id="6233288at2759"/>
<dbReference type="Pfam" id="PF00010">
    <property type="entry name" value="HLH"/>
    <property type="match status" value="1"/>
</dbReference>
<organism evidence="5">
    <name type="scientific">Echinostoma caproni</name>
    <dbReference type="NCBI Taxonomy" id="27848"/>
    <lineage>
        <taxon>Eukaryota</taxon>
        <taxon>Metazoa</taxon>
        <taxon>Spiralia</taxon>
        <taxon>Lophotrochozoa</taxon>
        <taxon>Platyhelminthes</taxon>
        <taxon>Trematoda</taxon>
        <taxon>Digenea</taxon>
        <taxon>Plagiorchiida</taxon>
        <taxon>Echinostomata</taxon>
        <taxon>Echinostomatoidea</taxon>
        <taxon>Echinostomatidae</taxon>
        <taxon>Echinostoma</taxon>
    </lineage>
</organism>
<dbReference type="Gene3D" id="4.10.280.10">
    <property type="entry name" value="Helix-loop-helix DNA-binding domain"/>
    <property type="match status" value="1"/>
</dbReference>
<feature type="region of interest" description="Disordered" evidence="1">
    <location>
        <begin position="37"/>
        <end position="64"/>
    </location>
</feature>
<dbReference type="PANTHER" id="PTHR23349:SF111">
    <property type="entry name" value="BHLH DOMAIN-CONTAINING PROTEIN"/>
    <property type="match status" value="1"/>
</dbReference>
<accession>A0A183ARH7</accession>
<reference evidence="3 4" key="2">
    <citation type="submission" date="2018-11" db="EMBL/GenBank/DDBJ databases">
        <authorList>
            <consortium name="Pathogen Informatics"/>
        </authorList>
    </citation>
    <scope>NUCLEOTIDE SEQUENCE [LARGE SCALE GENOMIC DNA]</scope>
    <source>
        <strain evidence="3 4">Egypt</strain>
    </source>
</reference>
<dbReference type="PROSITE" id="PS50888">
    <property type="entry name" value="BHLH"/>
    <property type="match status" value="1"/>
</dbReference>